<feature type="compositionally biased region" description="Basic and acidic residues" evidence="1">
    <location>
        <begin position="47"/>
        <end position="64"/>
    </location>
</feature>
<reference evidence="3" key="1">
    <citation type="journal article" date="2019" name="Sci. Rep.">
        <title>Draft genome of Tanacetum cinerariifolium, the natural source of mosquito coil.</title>
        <authorList>
            <person name="Yamashiro T."/>
            <person name="Shiraishi A."/>
            <person name="Satake H."/>
            <person name="Nakayama K."/>
        </authorList>
    </citation>
    <scope>NUCLEOTIDE SEQUENCE</scope>
</reference>
<feature type="compositionally biased region" description="Basic and acidic residues" evidence="1">
    <location>
        <begin position="1"/>
        <end position="12"/>
    </location>
</feature>
<feature type="compositionally biased region" description="Polar residues" evidence="1">
    <location>
        <begin position="135"/>
        <end position="148"/>
    </location>
</feature>
<organism evidence="3">
    <name type="scientific">Tanacetum cinerariifolium</name>
    <name type="common">Dalmatian daisy</name>
    <name type="synonym">Chrysanthemum cinerariifolium</name>
    <dbReference type="NCBI Taxonomy" id="118510"/>
    <lineage>
        <taxon>Eukaryota</taxon>
        <taxon>Viridiplantae</taxon>
        <taxon>Streptophyta</taxon>
        <taxon>Embryophyta</taxon>
        <taxon>Tracheophyta</taxon>
        <taxon>Spermatophyta</taxon>
        <taxon>Magnoliopsida</taxon>
        <taxon>eudicotyledons</taxon>
        <taxon>Gunneridae</taxon>
        <taxon>Pentapetalae</taxon>
        <taxon>asterids</taxon>
        <taxon>campanulids</taxon>
        <taxon>Asterales</taxon>
        <taxon>Asteraceae</taxon>
        <taxon>Asteroideae</taxon>
        <taxon>Anthemideae</taxon>
        <taxon>Anthemidinae</taxon>
        <taxon>Tanacetum</taxon>
    </lineage>
</organism>
<dbReference type="InterPro" id="IPR013103">
    <property type="entry name" value="RVT_2"/>
</dbReference>
<evidence type="ECO:0000259" key="2">
    <source>
        <dbReference type="Pfam" id="PF07727"/>
    </source>
</evidence>
<accession>A0A6L2MIH3</accession>
<comment type="caution">
    <text evidence="3">The sequence shown here is derived from an EMBL/GenBank/DDBJ whole genome shotgun (WGS) entry which is preliminary data.</text>
</comment>
<dbReference type="InterPro" id="IPR043502">
    <property type="entry name" value="DNA/RNA_pol_sf"/>
</dbReference>
<evidence type="ECO:0000256" key="1">
    <source>
        <dbReference type="SAM" id="MobiDB-lite"/>
    </source>
</evidence>
<dbReference type="AlphaFoldDB" id="A0A6L2MIH3"/>
<proteinExistence type="predicted"/>
<dbReference type="PANTHER" id="PTHR11439">
    <property type="entry name" value="GAG-POL-RELATED RETROTRANSPOSON"/>
    <property type="match status" value="1"/>
</dbReference>
<dbReference type="Pfam" id="PF07727">
    <property type="entry name" value="RVT_2"/>
    <property type="match status" value="1"/>
</dbReference>
<feature type="region of interest" description="Disordered" evidence="1">
    <location>
        <begin position="1"/>
        <end position="70"/>
    </location>
</feature>
<gene>
    <name evidence="3" type="ORF">Tci_045217</name>
</gene>
<feature type="domain" description="Reverse transcriptase Ty1/copia-type" evidence="2">
    <location>
        <begin position="346"/>
        <end position="514"/>
    </location>
</feature>
<dbReference type="SUPFAM" id="SSF56672">
    <property type="entry name" value="DNA/RNA polymerases"/>
    <property type="match status" value="1"/>
</dbReference>
<sequence>MQTTEEKLDTSKVLDASSVDIESSRTESKEQDTSSRSGNDAYDDDADIKPIYDEDPMAKEREAASAKPHHMIAFSNSRISSKNIPRFSSNDMVHNHYLEEAKKRTQERKRNSEPSLRPSARSKSTANGSKPMPRRNTQISRNWHASKNNFVTTKTVPITKHSRNFRNFSDSKHFVWWKSTGKIFKIVGLRWYPTGRILTSRTTKVDNKPLNGSNADITNQHECEQTLDVSAELRLHDNSNEQSSSKLVPDVVPPTDKTATCTCSIITRVGSSICPLYEEFFNACSNPPCKDPLKNIQSTSAPSTPTYVHAEENNNHQAKEGENLTDDKFTNPYCAPEELHQFDKLQVWELVDKPFGKTVIRLKWLWKNKKDEDQTVIRNKARLVAKGYAQEEGIDFEESFAPVARLEFVRIFIAYAAHKSFPIYQMDVKTAFLNGPLKEEVYVAQPDEFVDPGHPEKVYQLRKALYGLKQAPRAWYDELLKFPTSKGFAKGTIDPTLFTIRYEEDILLVQIYAKYALKIIHKHGMDKGQSIGTPMAAKPKLDTDLSGNPVDQTDYRGKIRSLMYLTSSRPDIMQAGSSFGLTAFLDVDHAGCIDSRKSTSGGIQFLGDKLVRWMSKKHNCIAMASVEAEYVALSASCAQVMWMRTQLQDYGFNYNKIPLYCNSQSAIAISCNPVHHSCTKHIHTRYHFIKEQVENGIIELYFVRTEYQLAEMFTKALPKDRSYALSWKPYQGDSLNLPDHRLDDGVAASFQRSRIHHHTVMLKLQSHTKHRDLRIKKAQT</sequence>
<name>A0A6L2MIH3_TANCI</name>
<evidence type="ECO:0000313" key="3">
    <source>
        <dbReference type="EMBL" id="GEU73239.1"/>
    </source>
</evidence>
<feature type="compositionally biased region" description="Basic and acidic residues" evidence="1">
    <location>
        <begin position="22"/>
        <end position="33"/>
    </location>
</feature>
<protein>
    <recommendedName>
        <fullName evidence="2">Reverse transcriptase Ty1/copia-type domain-containing protein</fullName>
    </recommendedName>
</protein>
<dbReference type="PANTHER" id="PTHR11439:SF495">
    <property type="entry name" value="REVERSE TRANSCRIPTASE, RNA-DEPENDENT DNA POLYMERASE-RELATED"/>
    <property type="match status" value="1"/>
</dbReference>
<dbReference type="CDD" id="cd09272">
    <property type="entry name" value="RNase_HI_RT_Ty1"/>
    <property type="match status" value="1"/>
</dbReference>
<dbReference type="EMBL" id="BKCJ010006649">
    <property type="protein sequence ID" value="GEU73239.1"/>
    <property type="molecule type" value="Genomic_DNA"/>
</dbReference>
<feature type="compositionally biased region" description="Basic and acidic residues" evidence="1">
    <location>
        <begin position="100"/>
        <end position="112"/>
    </location>
</feature>
<feature type="region of interest" description="Disordered" evidence="1">
    <location>
        <begin position="100"/>
        <end position="148"/>
    </location>
</feature>